<dbReference type="KEGG" id="ker:91103357"/>
<dbReference type="PROSITE" id="PS50330">
    <property type="entry name" value="UIM"/>
    <property type="match status" value="1"/>
</dbReference>
<dbReference type="GeneID" id="91103357"/>
<sequence>MEVVPAEAMLIYIDEAQDAPLFVDDDDNVVDEADFEAQEDEEGEGGDGGGLTDIDIIKRITAEIEMRWDFKVPVYDGAPGPFIRPLQERWKWGWPTLIRFYKNRYRTLSIYCNRKFVTRETTNWLTLCLTHIWFYCKHHGRCHVSSLPFSIEARHPLRVSFGKRTHGRPMNSGWTVALPQGLGHFLEQTANIIPELWVINLLRGPLRRSQVGELVSTICKKEVVEELGVDIVTEMIRGVEEEDLYLDDNQIVIDPRPDNRSMEIDQRSEGDLSPPRDASLSPNAVLSDEEEDLQKAIALSLRDQKKSSTGATPASLDQPAIAWWTGQDIDPKLLVHNRVGIRAEQLVDKLFTYIRPRQENTVETGEVSIREALLELSRISPEPIEFLAAFKVSWARVTLLSAAD</sequence>
<feature type="region of interest" description="Disordered" evidence="1">
    <location>
        <begin position="250"/>
        <end position="289"/>
    </location>
</feature>
<dbReference type="Proteomes" id="UP001358614">
    <property type="component" value="Chromosome 1"/>
</dbReference>
<dbReference type="InterPro" id="IPR003903">
    <property type="entry name" value="UIM_dom"/>
</dbReference>
<reference evidence="2 3" key="1">
    <citation type="submission" date="2024-01" db="EMBL/GenBank/DDBJ databases">
        <title>Comparative genomics of Cryptococcus and Kwoniella reveals pathogenesis evolution and contrasting modes of karyotype evolution via chromosome fusion or intercentromeric recombination.</title>
        <authorList>
            <person name="Coelho M.A."/>
            <person name="David-Palma M."/>
            <person name="Shea T."/>
            <person name="Bowers K."/>
            <person name="McGinley-Smith S."/>
            <person name="Mohammad A.W."/>
            <person name="Gnirke A."/>
            <person name="Yurkov A.M."/>
            <person name="Nowrousian M."/>
            <person name="Sun S."/>
            <person name="Cuomo C.A."/>
            <person name="Heitman J."/>
        </authorList>
    </citation>
    <scope>NUCLEOTIDE SEQUENCE [LARGE SCALE GENOMIC DNA]</scope>
    <source>
        <strain evidence="2 3">PYCC6329</strain>
    </source>
</reference>
<dbReference type="SMART" id="SM00726">
    <property type="entry name" value="UIM"/>
    <property type="match status" value="1"/>
</dbReference>
<protein>
    <submittedName>
        <fullName evidence="2">Uncharacterized protein</fullName>
    </submittedName>
</protein>
<name>A0AAX4KJ95_9TREE</name>
<feature type="compositionally biased region" description="Basic and acidic residues" evidence="1">
    <location>
        <begin position="255"/>
        <end position="270"/>
    </location>
</feature>
<evidence type="ECO:0000313" key="3">
    <source>
        <dbReference type="Proteomes" id="UP001358614"/>
    </source>
</evidence>
<accession>A0AAX4KJ95</accession>
<gene>
    <name evidence="2" type="ORF">V865_004556</name>
</gene>
<organism evidence="2 3">
    <name type="scientific">Kwoniella europaea PYCC6329</name>
    <dbReference type="NCBI Taxonomy" id="1423913"/>
    <lineage>
        <taxon>Eukaryota</taxon>
        <taxon>Fungi</taxon>
        <taxon>Dikarya</taxon>
        <taxon>Basidiomycota</taxon>
        <taxon>Agaricomycotina</taxon>
        <taxon>Tremellomycetes</taxon>
        <taxon>Tremellales</taxon>
        <taxon>Cryptococcaceae</taxon>
        <taxon>Kwoniella</taxon>
    </lineage>
</organism>
<dbReference type="EMBL" id="CP144089">
    <property type="protein sequence ID" value="WWD06466.1"/>
    <property type="molecule type" value="Genomic_DNA"/>
</dbReference>
<dbReference type="AlphaFoldDB" id="A0AAX4KJ95"/>
<keyword evidence="3" id="KW-1185">Reference proteome</keyword>
<evidence type="ECO:0000256" key="1">
    <source>
        <dbReference type="SAM" id="MobiDB-lite"/>
    </source>
</evidence>
<proteinExistence type="predicted"/>
<dbReference type="RefSeq" id="XP_066084433.1">
    <property type="nucleotide sequence ID" value="XM_066228336.1"/>
</dbReference>
<evidence type="ECO:0000313" key="2">
    <source>
        <dbReference type="EMBL" id="WWD06466.1"/>
    </source>
</evidence>